<reference evidence="2" key="1">
    <citation type="journal article" date="2023" name="G3 (Bethesda)">
        <title>A reference genome for the long-term kleptoplast-retaining sea slug Elysia crispata morphotype clarki.</title>
        <authorList>
            <person name="Eastman K.E."/>
            <person name="Pendleton A.L."/>
            <person name="Shaikh M.A."/>
            <person name="Suttiyut T."/>
            <person name="Ogas R."/>
            <person name="Tomko P."/>
            <person name="Gavelis G."/>
            <person name="Widhalm J.R."/>
            <person name="Wisecaver J.H."/>
        </authorList>
    </citation>
    <scope>NUCLEOTIDE SEQUENCE</scope>
    <source>
        <strain evidence="2">ECLA1</strain>
    </source>
</reference>
<protein>
    <submittedName>
        <fullName evidence="2">Uncharacterized protein</fullName>
    </submittedName>
</protein>
<gene>
    <name evidence="2" type="ORF">RRG08_047481</name>
</gene>
<dbReference type="Proteomes" id="UP001283361">
    <property type="component" value="Unassembled WGS sequence"/>
</dbReference>
<evidence type="ECO:0000313" key="3">
    <source>
        <dbReference type="Proteomes" id="UP001283361"/>
    </source>
</evidence>
<accession>A0AAE1BGL2</accession>
<evidence type="ECO:0000256" key="1">
    <source>
        <dbReference type="SAM" id="MobiDB-lite"/>
    </source>
</evidence>
<sequence length="217" mass="24364">MDMDGVKVYEPETIGVEVEFTTTYELGGEILESLPPRIEIIQDFIQNSPLLRYDHYVVTEERHEFISGSVESSEEEEDDSDESPLSPSESDTEHSGVSGQNSDYMEAEEVRGHAAGPRVIVLPAGPWVIVLPANFYIQYITLYGPIPIQAEALRAQAEPRAHGNRLESQSNLLVVDDSPTSKIPWIPDCYKRCHHLSRASQLDKFVHICLLQHSFPS</sequence>
<comment type="caution">
    <text evidence="2">The sequence shown here is derived from an EMBL/GenBank/DDBJ whole genome shotgun (WGS) entry which is preliminary data.</text>
</comment>
<organism evidence="2 3">
    <name type="scientific">Elysia crispata</name>
    <name type="common">lettuce slug</name>
    <dbReference type="NCBI Taxonomy" id="231223"/>
    <lineage>
        <taxon>Eukaryota</taxon>
        <taxon>Metazoa</taxon>
        <taxon>Spiralia</taxon>
        <taxon>Lophotrochozoa</taxon>
        <taxon>Mollusca</taxon>
        <taxon>Gastropoda</taxon>
        <taxon>Heterobranchia</taxon>
        <taxon>Euthyneura</taxon>
        <taxon>Panpulmonata</taxon>
        <taxon>Sacoglossa</taxon>
        <taxon>Placobranchoidea</taxon>
        <taxon>Plakobranchidae</taxon>
        <taxon>Elysia</taxon>
    </lineage>
</organism>
<dbReference type="AlphaFoldDB" id="A0AAE1BGL2"/>
<dbReference type="EMBL" id="JAWDGP010000019">
    <property type="protein sequence ID" value="KAK3804342.1"/>
    <property type="molecule type" value="Genomic_DNA"/>
</dbReference>
<feature type="compositionally biased region" description="Acidic residues" evidence="1">
    <location>
        <begin position="72"/>
        <end position="82"/>
    </location>
</feature>
<keyword evidence="3" id="KW-1185">Reference proteome</keyword>
<name>A0AAE1BGL2_9GAST</name>
<feature type="region of interest" description="Disordered" evidence="1">
    <location>
        <begin position="66"/>
        <end position="103"/>
    </location>
</feature>
<proteinExistence type="predicted"/>
<evidence type="ECO:0000313" key="2">
    <source>
        <dbReference type="EMBL" id="KAK3804342.1"/>
    </source>
</evidence>